<dbReference type="EMBL" id="MU150243">
    <property type="protein sequence ID" value="KAF9466131.1"/>
    <property type="molecule type" value="Genomic_DNA"/>
</dbReference>
<dbReference type="AlphaFoldDB" id="A0A9P6CH75"/>
<comment type="caution">
    <text evidence="2">The sequence shown here is derived from an EMBL/GenBank/DDBJ whole genome shotgun (WGS) entry which is preliminary data.</text>
</comment>
<feature type="region of interest" description="Disordered" evidence="1">
    <location>
        <begin position="62"/>
        <end position="91"/>
    </location>
</feature>
<evidence type="ECO:0000313" key="3">
    <source>
        <dbReference type="Proteomes" id="UP000807353"/>
    </source>
</evidence>
<sequence>MVTFAVGLCTHISVIYAQGGTDRTDLNSRSSERRFLRSAKKHLRPRHKGHLLTLPRISTKFGCGPMTPRYTPRPPNTIPDINEGSRHRTRK</sequence>
<protein>
    <submittedName>
        <fullName evidence="2">Uncharacterized protein</fullName>
    </submittedName>
</protein>
<keyword evidence="3" id="KW-1185">Reference proteome</keyword>
<proteinExistence type="predicted"/>
<reference evidence="2" key="1">
    <citation type="submission" date="2020-11" db="EMBL/GenBank/DDBJ databases">
        <authorList>
            <consortium name="DOE Joint Genome Institute"/>
            <person name="Ahrendt S."/>
            <person name="Riley R."/>
            <person name="Andreopoulos W."/>
            <person name="Labutti K."/>
            <person name="Pangilinan J."/>
            <person name="Ruiz-Duenas F.J."/>
            <person name="Barrasa J.M."/>
            <person name="Sanchez-Garcia M."/>
            <person name="Camarero S."/>
            <person name="Miyauchi S."/>
            <person name="Serrano A."/>
            <person name="Linde D."/>
            <person name="Babiker R."/>
            <person name="Drula E."/>
            <person name="Ayuso-Fernandez I."/>
            <person name="Pacheco R."/>
            <person name="Padilla G."/>
            <person name="Ferreira P."/>
            <person name="Barriuso J."/>
            <person name="Kellner H."/>
            <person name="Castanera R."/>
            <person name="Alfaro M."/>
            <person name="Ramirez L."/>
            <person name="Pisabarro A.G."/>
            <person name="Kuo A."/>
            <person name="Tritt A."/>
            <person name="Lipzen A."/>
            <person name="He G."/>
            <person name="Yan M."/>
            <person name="Ng V."/>
            <person name="Cullen D."/>
            <person name="Martin F."/>
            <person name="Rosso M.-N."/>
            <person name="Henrissat B."/>
            <person name="Hibbett D."/>
            <person name="Martinez A.T."/>
            <person name="Grigoriev I.V."/>
        </authorList>
    </citation>
    <scope>NUCLEOTIDE SEQUENCE</scope>
    <source>
        <strain evidence="2">CBS 247.69</strain>
    </source>
</reference>
<name>A0A9P6CH75_9AGAR</name>
<gene>
    <name evidence="2" type="ORF">BDZ94DRAFT_246425</name>
</gene>
<organism evidence="2 3">
    <name type="scientific">Collybia nuda</name>
    <dbReference type="NCBI Taxonomy" id="64659"/>
    <lineage>
        <taxon>Eukaryota</taxon>
        <taxon>Fungi</taxon>
        <taxon>Dikarya</taxon>
        <taxon>Basidiomycota</taxon>
        <taxon>Agaricomycotina</taxon>
        <taxon>Agaricomycetes</taxon>
        <taxon>Agaricomycetidae</taxon>
        <taxon>Agaricales</taxon>
        <taxon>Tricholomatineae</taxon>
        <taxon>Clitocybaceae</taxon>
        <taxon>Collybia</taxon>
    </lineage>
</organism>
<evidence type="ECO:0000313" key="2">
    <source>
        <dbReference type="EMBL" id="KAF9466131.1"/>
    </source>
</evidence>
<evidence type="ECO:0000256" key="1">
    <source>
        <dbReference type="SAM" id="MobiDB-lite"/>
    </source>
</evidence>
<dbReference type="Proteomes" id="UP000807353">
    <property type="component" value="Unassembled WGS sequence"/>
</dbReference>
<accession>A0A9P6CH75</accession>